<dbReference type="EC" id="1.14.18.1" evidence="2"/>
<comment type="caution">
    <text evidence="12">The sequence shown here is derived from an EMBL/GenBank/DDBJ whole genome shotgun (WGS) entry which is preliminary data.</text>
</comment>
<dbReference type="PANTHER" id="PTHR11474:SF76">
    <property type="entry name" value="SHKT DOMAIN-CONTAINING PROTEIN"/>
    <property type="match status" value="1"/>
</dbReference>
<feature type="signal peptide" evidence="9">
    <location>
        <begin position="1"/>
        <end position="20"/>
    </location>
</feature>
<keyword evidence="13" id="KW-1185">Reference proteome</keyword>
<feature type="region of interest" description="Disordered" evidence="8">
    <location>
        <begin position="380"/>
        <end position="521"/>
    </location>
</feature>
<comment type="catalytic activity">
    <reaction evidence="6">
        <text>2 L-dopa + O2 = 2 L-dopaquinone + 2 H2O</text>
        <dbReference type="Rhea" id="RHEA:34287"/>
        <dbReference type="ChEBI" id="CHEBI:15377"/>
        <dbReference type="ChEBI" id="CHEBI:15379"/>
        <dbReference type="ChEBI" id="CHEBI:57504"/>
        <dbReference type="ChEBI" id="CHEBI:57924"/>
        <dbReference type="EC" id="1.14.18.1"/>
    </reaction>
</comment>
<evidence type="ECO:0000256" key="8">
    <source>
        <dbReference type="SAM" id="MobiDB-lite"/>
    </source>
</evidence>
<dbReference type="InterPro" id="IPR002227">
    <property type="entry name" value="Tyrosinase_Cu-bd"/>
</dbReference>
<feature type="compositionally biased region" description="Low complexity" evidence="8">
    <location>
        <begin position="396"/>
        <end position="428"/>
    </location>
</feature>
<feature type="compositionally biased region" description="Low complexity" evidence="8">
    <location>
        <begin position="441"/>
        <end position="488"/>
    </location>
</feature>
<dbReference type="SUPFAM" id="SSF48056">
    <property type="entry name" value="Di-copper centre-containing domain"/>
    <property type="match status" value="1"/>
</dbReference>
<dbReference type="GO" id="GO:0046872">
    <property type="term" value="F:metal ion binding"/>
    <property type="evidence" value="ECO:0007669"/>
    <property type="project" value="UniProtKB-KW"/>
</dbReference>
<keyword evidence="3" id="KW-0479">Metal-binding</keyword>
<dbReference type="InterPro" id="IPR008922">
    <property type="entry name" value="Di-copper_centre_dom_sf"/>
</dbReference>
<dbReference type="EMBL" id="ONZQ02000011">
    <property type="protein sequence ID" value="SPO05045.1"/>
    <property type="molecule type" value="Genomic_DNA"/>
</dbReference>
<evidence type="ECO:0000256" key="4">
    <source>
        <dbReference type="ARBA" id="ARBA00023008"/>
    </source>
</evidence>
<dbReference type="Proteomes" id="UP001187682">
    <property type="component" value="Unassembled WGS sequence"/>
</dbReference>
<dbReference type="Pfam" id="PF00264">
    <property type="entry name" value="Tyrosinase"/>
    <property type="match status" value="1"/>
</dbReference>
<gene>
    <name evidence="12" type="ORF">DNG_07730</name>
</gene>
<reference evidence="12" key="1">
    <citation type="submission" date="2018-03" db="EMBL/GenBank/DDBJ databases">
        <authorList>
            <person name="Guldener U."/>
        </authorList>
    </citation>
    <scope>NUCLEOTIDE SEQUENCE</scope>
</reference>
<dbReference type="GO" id="GO:0042438">
    <property type="term" value="P:melanin biosynthetic process"/>
    <property type="evidence" value="ECO:0007669"/>
    <property type="project" value="UniProtKB-KW"/>
</dbReference>
<name>A0AAE8N2C9_9PEZI</name>
<feature type="domain" description="Tyrosinase copper-binding" evidence="11">
    <location>
        <begin position="283"/>
        <end position="294"/>
    </location>
</feature>
<dbReference type="PROSITE" id="PS00497">
    <property type="entry name" value="TYROSINASE_1"/>
    <property type="match status" value="1"/>
</dbReference>
<dbReference type="GO" id="GO:0004503">
    <property type="term" value="F:tyrosinase activity"/>
    <property type="evidence" value="ECO:0007669"/>
    <property type="project" value="UniProtKB-EC"/>
</dbReference>
<evidence type="ECO:0000259" key="11">
    <source>
        <dbReference type="PROSITE" id="PS00498"/>
    </source>
</evidence>
<evidence type="ECO:0000256" key="7">
    <source>
        <dbReference type="ARBA" id="ARBA00048881"/>
    </source>
</evidence>
<dbReference type="InterPro" id="IPR050316">
    <property type="entry name" value="Tyrosinase/Hemocyanin"/>
</dbReference>
<dbReference type="PANTHER" id="PTHR11474">
    <property type="entry name" value="TYROSINASE FAMILY MEMBER"/>
    <property type="match status" value="1"/>
</dbReference>
<feature type="domain" description="Tyrosinase copper-binding" evidence="10">
    <location>
        <begin position="103"/>
        <end position="120"/>
    </location>
</feature>
<dbReference type="PROSITE" id="PS00498">
    <property type="entry name" value="TYROSINASE_2"/>
    <property type="match status" value="1"/>
</dbReference>
<evidence type="ECO:0000256" key="3">
    <source>
        <dbReference type="ARBA" id="ARBA00022723"/>
    </source>
</evidence>
<comment type="catalytic activity">
    <reaction evidence="7">
        <text>L-tyrosine + O2 = L-dopaquinone + H2O</text>
        <dbReference type="Rhea" id="RHEA:18117"/>
        <dbReference type="ChEBI" id="CHEBI:15377"/>
        <dbReference type="ChEBI" id="CHEBI:15379"/>
        <dbReference type="ChEBI" id="CHEBI:57924"/>
        <dbReference type="ChEBI" id="CHEBI:58315"/>
        <dbReference type="EC" id="1.14.18.1"/>
    </reaction>
</comment>
<proteinExistence type="inferred from homology"/>
<protein>
    <recommendedName>
        <fullName evidence="2">tyrosinase</fullName>
        <ecNumber evidence="2">1.14.18.1</ecNumber>
    </recommendedName>
</protein>
<organism evidence="12 13">
    <name type="scientific">Cephalotrichum gorgonifer</name>
    <dbReference type="NCBI Taxonomy" id="2041049"/>
    <lineage>
        <taxon>Eukaryota</taxon>
        <taxon>Fungi</taxon>
        <taxon>Dikarya</taxon>
        <taxon>Ascomycota</taxon>
        <taxon>Pezizomycotina</taxon>
        <taxon>Sordariomycetes</taxon>
        <taxon>Hypocreomycetidae</taxon>
        <taxon>Microascales</taxon>
        <taxon>Microascaceae</taxon>
        <taxon>Cephalotrichum</taxon>
    </lineage>
</organism>
<evidence type="ECO:0000313" key="13">
    <source>
        <dbReference type="Proteomes" id="UP001187682"/>
    </source>
</evidence>
<comment type="similarity">
    <text evidence="1">Belongs to the tyrosinase family.</text>
</comment>
<evidence type="ECO:0000256" key="1">
    <source>
        <dbReference type="ARBA" id="ARBA00009928"/>
    </source>
</evidence>
<evidence type="ECO:0000256" key="5">
    <source>
        <dbReference type="ARBA" id="ARBA00023101"/>
    </source>
</evidence>
<dbReference type="Gene3D" id="1.10.1280.10">
    <property type="entry name" value="Di-copper center containing domain from catechol oxidase"/>
    <property type="match status" value="1"/>
</dbReference>
<sequence>MKITRAITLAVLALANQVSAAVPVTGATSGIRGGNIPARQNINDLFNAGGPAWTLYIRALSAFMAVDPNDPESFFQISGIHGRPVIAWDSNDQPKMQMGYCPHSENIFLPWHRPYLALFEQVLVDHAIEIAAEYSDPAYKAAAETLRLPFWDWAEDATVPAFAGTPQIQVTGKDGRPQTIANPLYSYTFPQEAVQGKFGRIVAGDRDQTRTVRCTPSEANARLAEVNLKGMVYSAFTRSTTFENVGSMGSKNVITSFEQPHNSVHMRAGCGSHFAYTQEGAFDPLFMLHHANVDRLWALWEELYPSQKVLNPAYQSSGTFAIAPGTRLDAKSALLPFFGPGQVPQTSENVIDVTRFGYTYADLPTGGSAEERRRQVSSIVNKMYGPDSDRPDPVEPSESAKAPTTTSAPPSSSAAASSSTAASSSVPSIILPGDGSEESATDVVTTASASASATASATASSTEDSDSGATTASASASATATATSSSGSVPTVPSLPELPGGDYGDEGDYGHPAPAPTDYAEGVPDLDYDIDIPIEYFIHIKVKADNIPTPCEMNVYLGEKLAGSFAILTAPPSGYIEGALPIRRVLGIFGLLKGLLTDFFQDGKVADPVEVVKDNLTVEFVAGDGKVIAHQLVDSEYEINVEDVDVTPAKRPDELPSYGTPRSTPVQAKPAPARPGNCHSRRALPGDLPGVSLRI</sequence>
<keyword evidence="4" id="KW-0186">Copper</keyword>
<dbReference type="AlphaFoldDB" id="A0AAE8N2C9"/>
<keyword evidence="5" id="KW-0470">Melanin biosynthesis</keyword>
<accession>A0AAE8N2C9</accession>
<evidence type="ECO:0000259" key="10">
    <source>
        <dbReference type="PROSITE" id="PS00497"/>
    </source>
</evidence>
<keyword evidence="9" id="KW-0732">Signal</keyword>
<feature type="region of interest" description="Disordered" evidence="8">
    <location>
        <begin position="648"/>
        <end position="695"/>
    </location>
</feature>
<evidence type="ECO:0000256" key="6">
    <source>
        <dbReference type="ARBA" id="ARBA00048233"/>
    </source>
</evidence>
<feature type="chain" id="PRO_5041960662" description="tyrosinase" evidence="9">
    <location>
        <begin position="21"/>
        <end position="695"/>
    </location>
</feature>
<evidence type="ECO:0000256" key="9">
    <source>
        <dbReference type="SAM" id="SignalP"/>
    </source>
</evidence>
<dbReference type="PRINTS" id="PR00092">
    <property type="entry name" value="TYROSINASE"/>
</dbReference>
<evidence type="ECO:0000256" key="2">
    <source>
        <dbReference type="ARBA" id="ARBA00011906"/>
    </source>
</evidence>
<evidence type="ECO:0000313" key="12">
    <source>
        <dbReference type="EMBL" id="SPO05045.1"/>
    </source>
</evidence>